<proteinExistence type="predicted"/>
<dbReference type="PANTHER" id="PTHR43792:SF1">
    <property type="entry name" value="N-ACETYLTRANSFERASE DOMAIN-CONTAINING PROTEIN"/>
    <property type="match status" value="1"/>
</dbReference>
<dbReference type="InterPro" id="IPR000182">
    <property type="entry name" value="GNAT_dom"/>
</dbReference>
<dbReference type="EMBL" id="JAOCKG010000001">
    <property type="protein sequence ID" value="MDH2049380.1"/>
    <property type="molecule type" value="Genomic_DNA"/>
</dbReference>
<sequence>MSLSLEVETPRLVLRQWRADDRRPFAEMNADPRVTEFLLPLSAPESDALADRLAAGIDEHGWGFWAVEAPGVAPFVGFVGIKPMPPVLPFAPGVEVGWRLAQPFWGRGYASEAALAALRVGFEQVGLGEIVAFTAVGNQRSRAVMARLGMQEDADPFDHPAVPEGHPLRRHVLYRMGQAQWRLQEKGDAESGGPPVAAA</sequence>
<dbReference type="InterPro" id="IPR051531">
    <property type="entry name" value="N-acetyltransferase"/>
</dbReference>
<dbReference type="RefSeq" id="WP_280025868.1">
    <property type="nucleotide sequence ID" value="NZ_JAOCKG010000001.1"/>
</dbReference>
<feature type="domain" description="N-acetyltransferase" evidence="1">
    <location>
        <begin position="12"/>
        <end position="169"/>
    </location>
</feature>
<gene>
    <name evidence="2" type="ORF">N5K24_03145</name>
</gene>
<dbReference type="InterPro" id="IPR016181">
    <property type="entry name" value="Acyl_CoA_acyltransferase"/>
</dbReference>
<accession>A0AA42W678</accession>
<dbReference type="SUPFAM" id="SSF55729">
    <property type="entry name" value="Acyl-CoA N-acyltransferases (Nat)"/>
    <property type="match status" value="1"/>
</dbReference>
<dbReference type="AlphaFoldDB" id="A0AA42W678"/>
<dbReference type="Proteomes" id="UP001161276">
    <property type="component" value="Unassembled WGS sequence"/>
</dbReference>
<evidence type="ECO:0000313" key="2">
    <source>
        <dbReference type="EMBL" id="MDH2049380.1"/>
    </source>
</evidence>
<reference evidence="2" key="1">
    <citation type="submission" date="2022-09" db="EMBL/GenBank/DDBJ databases">
        <title>Intensive care unit water sources are persistently colonized with multi-drug resistant bacteria and are the site of extensive horizontal gene transfer of antibiotic resistance genes.</title>
        <authorList>
            <person name="Diorio-Toth L."/>
        </authorList>
    </citation>
    <scope>NUCLEOTIDE SEQUENCE</scope>
    <source>
        <strain evidence="2">GD03676</strain>
    </source>
</reference>
<comment type="caution">
    <text evidence="2">The sequence shown here is derived from an EMBL/GenBank/DDBJ whole genome shotgun (WGS) entry which is preliminary data.</text>
</comment>
<dbReference type="PANTHER" id="PTHR43792">
    <property type="entry name" value="GNAT FAMILY, PUTATIVE (AFU_ORTHOLOGUE AFUA_3G00765)-RELATED-RELATED"/>
    <property type="match status" value="1"/>
</dbReference>
<name>A0AA42W678_9BURK</name>
<dbReference type="Gene3D" id="3.40.630.30">
    <property type="match status" value="1"/>
</dbReference>
<evidence type="ECO:0000313" key="3">
    <source>
        <dbReference type="Proteomes" id="UP001161276"/>
    </source>
</evidence>
<organism evidence="2 3">
    <name type="scientific">Achromobacter marplatensis</name>
    <dbReference type="NCBI Taxonomy" id="470868"/>
    <lineage>
        <taxon>Bacteria</taxon>
        <taxon>Pseudomonadati</taxon>
        <taxon>Pseudomonadota</taxon>
        <taxon>Betaproteobacteria</taxon>
        <taxon>Burkholderiales</taxon>
        <taxon>Alcaligenaceae</taxon>
        <taxon>Achromobacter</taxon>
    </lineage>
</organism>
<dbReference type="GO" id="GO:0016747">
    <property type="term" value="F:acyltransferase activity, transferring groups other than amino-acyl groups"/>
    <property type="evidence" value="ECO:0007669"/>
    <property type="project" value="InterPro"/>
</dbReference>
<dbReference type="Pfam" id="PF13302">
    <property type="entry name" value="Acetyltransf_3"/>
    <property type="match status" value="1"/>
</dbReference>
<evidence type="ECO:0000259" key="1">
    <source>
        <dbReference type="PROSITE" id="PS51186"/>
    </source>
</evidence>
<protein>
    <submittedName>
        <fullName evidence="2">GNAT family N-acetyltransferase</fullName>
    </submittedName>
</protein>
<dbReference type="PROSITE" id="PS51186">
    <property type="entry name" value="GNAT"/>
    <property type="match status" value="1"/>
</dbReference>